<dbReference type="InterPro" id="IPR004360">
    <property type="entry name" value="Glyas_Fos-R_dOase_dom"/>
</dbReference>
<dbReference type="GO" id="GO:0016829">
    <property type="term" value="F:lyase activity"/>
    <property type="evidence" value="ECO:0007669"/>
    <property type="project" value="UniProtKB-KW"/>
</dbReference>
<dbReference type="PROSITE" id="PS51819">
    <property type="entry name" value="VOC"/>
    <property type="match status" value="1"/>
</dbReference>
<accession>A0A0L8V2S4</accession>
<sequence length="114" mass="13092">MRNFYIHYFDASSDEAYFNHSRDFKSYFLRFDGDCAIELMQMPGIPKSKNDPRKQFSGLTHFAIQVGSKQKVNALTEQLRKDGFQVVSEPRTTGDGFYESVILDPEGNRVEIVA</sequence>
<protein>
    <submittedName>
        <fullName evidence="2">Lactoylglutathione lyase</fullName>
    </submittedName>
</protein>
<feature type="domain" description="VOC" evidence="1">
    <location>
        <begin position="1"/>
        <end position="114"/>
    </location>
</feature>
<dbReference type="PATRIC" id="fig|1409788.3.peg.4554"/>
<dbReference type="Proteomes" id="UP000036958">
    <property type="component" value="Unassembled WGS sequence"/>
</dbReference>
<keyword evidence="2" id="KW-0456">Lyase</keyword>
<dbReference type="PANTHER" id="PTHR36113">
    <property type="entry name" value="LYASE, PUTATIVE-RELATED-RELATED"/>
    <property type="match status" value="1"/>
</dbReference>
<evidence type="ECO:0000313" key="3">
    <source>
        <dbReference type="Proteomes" id="UP000036958"/>
    </source>
</evidence>
<dbReference type="InterPro" id="IPR037523">
    <property type="entry name" value="VOC_core"/>
</dbReference>
<comment type="caution">
    <text evidence="2">The sequence shown here is derived from an EMBL/GenBank/DDBJ whole genome shotgun (WGS) entry which is preliminary data.</text>
</comment>
<gene>
    <name evidence="2" type="ORF">NC99_44570</name>
</gene>
<keyword evidence="3" id="KW-1185">Reference proteome</keyword>
<reference evidence="3" key="1">
    <citation type="submission" date="2015-07" db="EMBL/GenBank/DDBJ databases">
        <title>Genome sequencing of Sunxiuqinia dokdonensis strain SK.</title>
        <authorList>
            <person name="Ahn S."/>
            <person name="Kim B.-C."/>
        </authorList>
    </citation>
    <scope>NUCLEOTIDE SEQUENCE [LARGE SCALE GENOMIC DNA]</scope>
    <source>
        <strain evidence="3">SK</strain>
    </source>
</reference>
<name>A0A0L8V2S4_9BACT</name>
<dbReference type="InterPro" id="IPR029068">
    <property type="entry name" value="Glyas_Bleomycin-R_OHBP_Dase"/>
</dbReference>
<dbReference type="SUPFAM" id="SSF54593">
    <property type="entry name" value="Glyoxalase/Bleomycin resistance protein/Dihydroxybiphenyl dioxygenase"/>
    <property type="match status" value="1"/>
</dbReference>
<proteinExistence type="predicted"/>
<evidence type="ECO:0000313" key="2">
    <source>
        <dbReference type="EMBL" id="KOH42731.1"/>
    </source>
</evidence>
<evidence type="ECO:0000259" key="1">
    <source>
        <dbReference type="PROSITE" id="PS51819"/>
    </source>
</evidence>
<dbReference type="PANTHER" id="PTHR36113:SF1">
    <property type="entry name" value="GLYOXALASE_BLEOMYCIN RESISTANCE PROTEIN_DIOXYGENASE"/>
    <property type="match status" value="1"/>
</dbReference>
<dbReference type="InterPro" id="IPR051332">
    <property type="entry name" value="Fosfomycin_Res_Enzymes"/>
</dbReference>
<dbReference type="Gene3D" id="3.10.180.10">
    <property type="entry name" value="2,3-Dihydroxybiphenyl 1,2-Dioxygenase, domain 1"/>
    <property type="match status" value="1"/>
</dbReference>
<dbReference type="Pfam" id="PF00903">
    <property type="entry name" value="Glyoxalase"/>
    <property type="match status" value="1"/>
</dbReference>
<dbReference type="AlphaFoldDB" id="A0A0L8V2S4"/>
<dbReference type="STRING" id="1409788.NC99_44570"/>
<dbReference type="EMBL" id="LGIA01000214">
    <property type="protein sequence ID" value="KOH42731.1"/>
    <property type="molecule type" value="Genomic_DNA"/>
</dbReference>
<organism evidence="2 3">
    <name type="scientific">Sunxiuqinia dokdonensis</name>
    <dbReference type="NCBI Taxonomy" id="1409788"/>
    <lineage>
        <taxon>Bacteria</taxon>
        <taxon>Pseudomonadati</taxon>
        <taxon>Bacteroidota</taxon>
        <taxon>Bacteroidia</taxon>
        <taxon>Marinilabiliales</taxon>
        <taxon>Prolixibacteraceae</taxon>
        <taxon>Sunxiuqinia</taxon>
    </lineage>
</organism>